<evidence type="ECO:0000256" key="5">
    <source>
        <dbReference type="ARBA" id="ARBA00022989"/>
    </source>
</evidence>
<reference evidence="8 9" key="1">
    <citation type="submission" date="2019-07" db="EMBL/GenBank/DDBJ databases">
        <title>Allobacillus sp. nov. SKP isolated from shrimp paste of Euphausiacea.</title>
        <authorList>
            <person name="Kanchanasin P."/>
            <person name="Tanasupawat S."/>
            <person name="Shi W."/>
            <person name="Wu L."/>
            <person name="Ma J."/>
        </authorList>
    </citation>
    <scope>NUCLEOTIDE SEQUENCE [LARGE SCALE GENOMIC DNA]</scope>
    <source>
        <strain evidence="8 9">SKP4-8</strain>
    </source>
</reference>
<feature type="transmembrane region" description="Helical" evidence="7">
    <location>
        <begin position="56"/>
        <end position="76"/>
    </location>
</feature>
<keyword evidence="3" id="KW-1003">Cell membrane</keyword>
<feature type="transmembrane region" description="Helical" evidence="7">
    <location>
        <begin position="6"/>
        <end position="24"/>
    </location>
</feature>
<dbReference type="PANTHER" id="PTHR33884">
    <property type="entry name" value="UPF0410 PROTEIN YMGE"/>
    <property type="match status" value="1"/>
</dbReference>
<keyword evidence="6 7" id="KW-0472">Membrane</keyword>
<dbReference type="Pfam" id="PF04226">
    <property type="entry name" value="Transgly_assoc"/>
    <property type="match status" value="1"/>
</dbReference>
<organism evidence="8 9">
    <name type="scientific">Allobacillus salarius</name>
    <dbReference type="NCBI Taxonomy" id="1955272"/>
    <lineage>
        <taxon>Bacteria</taxon>
        <taxon>Bacillati</taxon>
        <taxon>Bacillota</taxon>
        <taxon>Bacilli</taxon>
        <taxon>Bacillales</taxon>
        <taxon>Bacillaceae</taxon>
        <taxon>Allobacillus</taxon>
    </lineage>
</organism>
<dbReference type="InterPro" id="IPR007341">
    <property type="entry name" value="Transgly_assoc"/>
</dbReference>
<dbReference type="AlphaFoldDB" id="A0A556P8N8"/>
<name>A0A556P8N8_9BACI</name>
<keyword evidence="9" id="KW-1185">Reference proteome</keyword>
<gene>
    <name evidence="8" type="ORF">FPQ13_11775</name>
</gene>
<keyword evidence="5 7" id="KW-1133">Transmembrane helix</keyword>
<evidence type="ECO:0000313" key="8">
    <source>
        <dbReference type="EMBL" id="TSJ60748.1"/>
    </source>
</evidence>
<sequence>MGFLLYLLVGGIIGWIAGLILGGVPGGIIGNIVAGVVGAWIGHSLMGSFGPVVADIAIFPAIIGALIFVAILSIILKAIR</sequence>
<dbReference type="RefSeq" id="WP_144089551.1">
    <property type="nucleotide sequence ID" value="NZ_VMHE01000031.1"/>
</dbReference>
<comment type="caution">
    <text evidence="8">The sequence shown here is derived from an EMBL/GenBank/DDBJ whole genome shotgun (WGS) entry which is preliminary data.</text>
</comment>
<accession>A0A556P8N8</accession>
<evidence type="ECO:0000256" key="2">
    <source>
        <dbReference type="ARBA" id="ARBA00011006"/>
    </source>
</evidence>
<dbReference type="Proteomes" id="UP000316425">
    <property type="component" value="Unassembled WGS sequence"/>
</dbReference>
<comment type="similarity">
    <text evidence="2">Belongs to the UPF0410 family.</text>
</comment>
<evidence type="ECO:0000256" key="7">
    <source>
        <dbReference type="SAM" id="Phobius"/>
    </source>
</evidence>
<evidence type="ECO:0000313" key="9">
    <source>
        <dbReference type="Proteomes" id="UP000316425"/>
    </source>
</evidence>
<dbReference type="EMBL" id="VMHE01000031">
    <property type="protein sequence ID" value="TSJ60748.1"/>
    <property type="molecule type" value="Genomic_DNA"/>
</dbReference>
<evidence type="ECO:0000256" key="3">
    <source>
        <dbReference type="ARBA" id="ARBA00022475"/>
    </source>
</evidence>
<comment type="subcellular location">
    <subcellularLocation>
        <location evidence="1">Cell membrane</location>
        <topology evidence="1">Multi-pass membrane protein</topology>
    </subcellularLocation>
</comment>
<dbReference type="OrthoDB" id="1632160at2"/>
<protein>
    <submittedName>
        <fullName evidence="8">GlsB/YeaQ/YmgE family stress response membrane protein</fullName>
    </submittedName>
</protein>
<evidence type="ECO:0000256" key="4">
    <source>
        <dbReference type="ARBA" id="ARBA00022692"/>
    </source>
</evidence>
<proteinExistence type="inferred from homology"/>
<dbReference type="PANTHER" id="PTHR33884:SF3">
    <property type="entry name" value="UPF0410 PROTEIN YMGE"/>
    <property type="match status" value="1"/>
</dbReference>
<keyword evidence="4 7" id="KW-0812">Transmembrane</keyword>
<evidence type="ECO:0000256" key="6">
    <source>
        <dbReference type="ARBA" id="ARBA00023136"/>
    </source>
</evidence>
<evidence type="ECO:0000256" key="1">
    <source>
        <dbReference type="ARBA" id="ARBA00004651"/>
    </source>
</evidence>
<dbReference type="GO" id="GO:0005886">
    <property type="term" value="C:plasma membrane"/>
    <property type="evidence" value="ECO:0007669"/>
    <property type="project" value="UniProtKB-SubCell"/>
</dbReference>